<dbReference type="SUPFAM" id="SSF48403">
    <property type="entry name" value="Ankyrin repeat"/>
    <property type="match status" value="1"/>
</dbReference>
<dbReference type="Gene3D" id="1.25.40.20">
    <property type="entry name" value="Ankyrin repeat-containing domain"/>
    <property type="match status" value="1"/>
</dbReference>
<reference evidence="4" key="1">
    <citation type="submission" date="2019-08" db="EMBL/GenBank/DDBJ databases">
        <title>Comparative genome analysis confer to the adaptation heavy metal polluted environment.</title>
        <authorList>
            <person name="Li Y."/>
        </authorList>
    </citation>
    <scope>NUCLEOTIDE SEQUENCE [LARGE SCALE GENOMIC DNA]</scope>
    <source>
        <strain evidence="4">P1</strain>
    </source>
</reference>
<name>A0A5C1HX88_9SPHI</name>
<dbReference type="Pfam" id="PF12796">
    <property type="entry name" value="Ank_2"/>
    <property type="match status" value="1"/>
</dbReference>
<dbReference type="SMART" id="SM00248">
    <property type="entry name" value="ANK"/>
    <property type="match status" value="4"/>
</dbReference>
<proteinExistence type="predicted"/>
<keyword evidence="5" id="KW-1185">Reference proteome</keyword>
<accession>A0A5C1HX88</accession>
<dbReference type="KEGG" id="mrub:DEO27_006480"/>
<dbReference type="AlphaFoldDB" id="A0A5C1HX88"/>
<evidence type="ECO:0000313" key="5">
    <source>
        <dbReference type="Proteomes" id="UP000251402"/>
    </source>
</evidence>
<evidence type="ECO:0000256" key="2">
    <source>
        <dbReference type="ARBA" id="ARBA00023043"/>
    </source>
</evidence>
<keyword evidence="2 3" id="KW-0040">ANK repeat</keyword>
<dbReference type="PANTHER" id="PTHR24189">
    <property type="entry name" value="MYOTROPHIN"/>
    <property type="match status" value="1"/>
</dbReference>
<keyword evidence="1" id="KW-0677">Repeat</keyword>
<dbReference type="PROSITE" id="PS50088">
    <property type="entry name" value="ANK_REPEAT"/>
    <property type="match status" value="2"/>
</dbReference>
<dbReference type="OrthoDB" id="2575953at2"/>
<evidence type="ECO:0000256" key="1">
    <source>
        <dbReference type="ARBA" id="ARBA00022737"/>
    </source>
</evidence>
<dbReference type="InterPro" id="IPR002110">
    <property type="entry name" value="Ankyrin_rpt"/>
</dbReference>
<dbReference type="Proteomes" id="UP000251402">
    <property type="component" value="Chromosome"/>
</dbReference>
<dbReference type="RefSeq" id="WP_112571966.1">
    <property type="nucleotide sequence ID" value="NZ_CP043450.1"/>
</dbReference>
<evidence type="ECO:0000313" key="4">
    <source>
        <dbReference type="EMBL" id="QEM09681.1"/>
    </source>
</evidence>
<dbReference type="InterPro" id="IPR050745">
    <property type="entry name" value="Multifunctional_regulatory"/>
</dbReference>
<protein>
    <submittedName>
        <fullName evidence="4">Ankyrin repeat domain-containing protein</fullName>
    </submittedName>
</protein>
<dbReference type="EMBL" id="CP043450">
    <property type="protein sequence ID" value="QEM09681.1"/>
    <property type="molecule type" value="Genomic_DNA"/>
</dbReference>
<evidence type="ECO:0000256" key="3">
    <source>
        <dbReference type="PROSITE-ProRule" id="PRU00023"/>
    </source>
</evidence>
<feature type="repeat" description="ANK" evidence="3">
    <location>
        <begin position="175"/>
        <end position="208"/>
    </location>
</feature>
<dbReference type="PANTHER" id="PTHR24189:SF50">
    <property type="entry name" value="ANKYRIN REPEAT AND SOCS BOX PROTEIN 2"/>
    <property type="match status" value="1"/>
</dbReference>
<organism evidence="4 5">
    <name type="scientific">Mucilaginibacter rubeus</name>
    <dbReference type="NCBI Taxonomy" id="2027860"/>
    <lineage>
        <taxon>Bacteria</taxon>
        <taxon>Pseudomonadati</taxon>
        <taxon>Bacteroidota</taxon>
        <taxon>Sphingobacteriia</taxon>
        <taxon>Sphingobacteriales</taxon>
        <taxon>Sphingobacteriaceae</taxon>
        <taxon>Mucilaginibacter</taxon>
    </lineage>
</organism>
<feature type="repeat" description="ANK" evidence="3">
    <location>
        <begin position="142"/>
        <end position="174"/>
    </location>
</feature>
<dbReference type="InterPro" id="IPR036770">
    <property type="entry name" value="Ankyrin_rpt-contain_sf"/>
</dbReference>
<gene>
    <name evidence="4" type="ORF">DEO27_006480</name>
</gene>
<sequence length="234" mass="26596">MIKFIQHIKDLNVEAVKVMIGKDPRWLTWAEDSGKNALHYLCGVEIAKRPANAEDSLTILKMLLAKGMDINAVHRIKEECGFFPATPLWYAYTRGRNELLYKYLLANGADPEHCMYAITWYNDVEAADLFKSYGAQTDNGIGNDTPFMAAYNWKRFEIAEWFLKNGADVNFADKDGNTTLFHAVKRKYKLDQIGLLLKYGADFNIENKDGLSAKKLAQQNNQAGVLKLFQKNNS</sequence>